<reference evidence="2" key="1">
    <citation type="journal article" date="2022" name="bioRxiv">
        <title>Sequencing and chromosome-scale assembly of the giantPleurodeles waltlgenome.</title>
        <authorList>
            <person name="Brown T."/>
            <person name="Elewa A."/>
            <person name="Iarovenko S."/>
            <person name="Subramanian E."/>
            <person name="Araus A.J."/>
            <person name="Petzold A."/>
            <person name="Susuki M."/>
            <person name="Suzuki K.-i.T."/>
            <person name="Hayashi T."/>
            <person name="Toyoda A."/>
            <person name="Oliveira C."/>
            <person name="Osipova E."/>
            <person name="Leigh N.D."/>
            <person name="Simon A."/>
            <person name="Yun M.H."/>
        </authorList>
    </citation>
    <scope>NUCLEOTIDE SEQUENCE</scope>
    <source>
        <strain evidence="2">20211129_DDA</strain>
        <tissue evidence="2">Liver</tissue>
    </source>
</reference>
<feature type="region of interest" description="Disordered" evidence="1">
    <location>
        <begin position="1"/>
        <end position="93"/>
    </location>
</feature>
<comment type="caution">
    <text evidence="2">The sequence shown here is derived from an EMBL/GenBank/DDBJ whole genome shotgun (WGS) entry which is preliminary data.</text>
</comment>
<dbReference type="AlphaFoldDB" id="A0AAV7UE82"/>
<protein>
    <submittedName>
        <fullName evidence="2">Uncharacterized protein</fullName>
    </submittedName>
</protein>
<accession>A0AAV7UE82</accession>
<organism evidence="2 3">
    <name type="scientific">Pleurodeles waltl</name>
    <name type="common">Iberian ribbed newt</name>
    <dbReference type="NCBI Taxonomy" id="8319"/>
    <lineage>
        <taxon>Eukaryota</taxon>
        <taxon>Metazoa</taxon>
        <taxon>Chordata</taxon>
        <taxon>Craniata</taxon>
        <taxon>Vertebrata</taxon>
        <taxon>Euteleostomi</taxon>
        <taxon>Amphibia</taxon>
        <taxon>Batrachia</taxon>
        <taxon>Caudata</taxon>
        <taxon>Salamandroidea</taxon>
        <taxon>Salamandridae</taxon>
        <taxon>Pleurodelinae</taxon>
        <taxon>Pleurodeles</taxon>
    </lineage>
</organism>
<evidence type="ECO:0000256" key="1">
    <source>
        <dbReference type="SAM" id="MobiDB-lite"/>
    </source>
</evidence>
<feature type="compositionally biased region" description="Basic and acidic residues" evidence="1">
    <location>
        <begin position="81"/>
        <end position="90"/>
    </location>
</feature>
<dbReference type="Proteomes" id="UP001066276">
    <property type="component" value="Chromosome 3_1"/>
</dbReference>
<gene>
    <name evidence="2" type="ORF">NDU88_003917</name>
</gene>
<evidence type="ECO:0000313" key="3">
    <source>
        <dbReference type="Proteomes" id="UP001066276"/>
    </source>
</evidence>
<dbReference type="EMBL" id="JANPWB010000005">
    <property type="protein sequence ID" value="KAJ1187138.1"/>
    <property type="molecule type" value="Genomic_DNA"/>
</dbReference>
<name>A0AAV7UE82_PLEWA</name>
<feature type="region of interest" description="Disordered" evidence="1">
    <location>
        <begin position="121"/>
        <end position="149"/>
    </location>
</feature>
<evidence type="ECO:0000313" key="2">
    <source>
        <dbReference type="EMBL" id="KAJ1187138.1"/>
    </source>
</evidence>
<sequence>MPRGSHRGRTHTDWKAGYPGFRRTKKSCRTTHAEQMEKDADEEESVNNEVGNTEEREDAGTNVLATGEKENSNTRALDPGDDIRTGEGDSGKQQLCHVPGVAWFQPVRSCLKTRLSAIVGREEGGEGEQGEAGKGYLGKWTQKGGSTSY</sequence>
<proteinExistence type="predicted"/>
<keyword evidence="3" id="KW-1185">Reference proteome</keyword>